<dbReference type="PANTHER" id="PTHR15696:SF36">
    <property type="entry name" value="NONSENSE-MEDIATED MRNA DECAY FACTOR"/>
    <property type="match status" value="1"/>
</dbReference>
<feature type="compositionally biased region" description="Pro residues" evidence="1">
    <location>
        <begin position="903"/>
        <end position="912"/>
    </location>
</feature>
<evidence type="ECO:0000259" key="2">
    <source>
        <dbReference type="Pfam" id="PF10373"/>
    </source>
</evidence>
<gene>
    <name evidence="4" type="ORF">GGX14DRAFT_595803</name>
</gene>
<organism evidence="4 5">
    <name type="scientific">Mycena pura</name>
    <dbReference type="NCBI Taxonomy" id="153505"/>
    <lineage>
        <taxon>Eukaryota</taxon>
        <taxon>Fungi</taxon>
        <taxon>Dikarya</taxon>
        <taxon>Basidiomycota</taxon>
        <taxon>Agaricomycotina</taxon>
        <taxon>Agaricomycetes</taxon>
        <taxon>Agaricomycetidae</taxon>
        <taxon>Agaricales</taxon>
        <taxon>Marasmiineae</taxon>
        <taxon>Mycenaceae</taxon>
        <taxon>Mycena</taxon>
    </lineage>
</organism>
<dbReference type="Pfam" id="PF10374">
    <property type="entry name" value="EST1"/>
    <property type="match status" value="1"/>
</dbReference>
<feature type="region of interest" description="Disordered" evidence="1">
    <location>
        <begin position="867"/>
        <end position="962"/>
    </location>
</feature>
<comment type="caution">
    <text evidence="4">The sequence shown here is derived from an EMBL/GenBank/DDBJ whole genome shotgun (WGS) entry which is preliminary data.</text>
</comment>
<feature type="domain" description="Telomerase activating protein Est1-like N-terminal" evidence="3">
    <location>
        <begin position="63"/>
        <end position="200"/>
    </location>
</feature>
<dbReference type="Gene3D" id="1.25.40.10">
    <property type="entry name" value="Tetratricopeptide repeat domain"/>
    <property type="match status" value="1"/>
</dbReference>
<feature type="compositionally biased region" description="Pro residues" evidence="1">
    <location>
        <begin position="921"/>
        <end position="930"/>
    </location>
</feature>
<dbReference type="InterPro" id="IPR045153">
    <property type="entry name" value="Est1/Ebs1-like"/>
</dbReference>
<name>A0AAD6US94_9AGAR</name>
<feature type="region of interest" description="Disordered" evidence="1">
    <location>
        <begin position="402"/>
        <end position="452"/>
    </location>
</feature>
<dbReference type="Proteomes" id="UP001219525">
    <property type="component" value="Unassembled WGS sequence"/>
</dbReference>
<dbReference type="Pfam" id="PF10373">
    <property type="entry name" value="EST1_DNA_bind"/>
    <property type="match status" value="1"/>
</dbReference>
<reference evidence="4" key="1">
    <citation type="submission" date="2023-03" db="EMBL/GenBank/DDBJ databases">
        <title>Massive genome expansion in bonnet fungi (Mycena s.s.) driven by repeated elements and novel gene families across ecological guilds.</title>
        <authorList>
            <consortium name="Lawrence Berkeley National Laboratory"/>
            <person name="Harder C.B."/>
            <person name="Miyauchi S."/>
            <person name="Viragh M."/>
            <person name="Kuo A."/>
            <person name="Thoen E."/>
            <person name="Andreopoulos B."/>
            <person name="Lu D."/>
            <person name="Skrede I."/>
            <person name="Drula E."/>
            <person name="Henrissat B."/>
            <person name="Morin E."/>
            <person name="Kohler A."/>
            <person name="Barry K."/>
            <person name="LaButti K."/>
            <person name="Morin E."/>
            <person name="Salamov A."/>
            <person name="Lipzen A."/>
            <person name="Mereny Z."/>
            <person name="Hegedus B."/>
            <person name="Baldrian P."/>
            <person name="Stursova M."/>
            <person name="Weitz H."/>
            <person name="Taylor A."/>
            <person name="Grigoriev I.V."/>
            <person name="Nagy L.G."/>
            <person name="Martin F."/>
            <person name="Kauserud H."/>
        </authorList>
    </citation>
    <scope>NUCLEOTIDE SEQUENCE</scope>
    <source>
        <strain evidence="4">9144</strain>
    </source>
</reference>
<proteinExistence type="predicted"/>
<dbReference type="SUPFAM" id="SSF48452">
    <property type="entry name" value="TPR-like"/>
    <property type="match status" value="1"/>
</dbReference>
<sequence length="1204" mass="128533">MTDQPAVVAREARSIQAGLKALLTRDVWSNYREADFQRKNLRRRYLHLLLLHPSAGETRDAGTLLWMQTSYAFIALYKQRLAKHAHTNNPNGGGSGPVETRKLQQRFRQFLADEERFWRALVLRVQRSYDIRLPPAVTLPPELVGEEETTTPEDRMNHFGFPPVTDPPVFVEVSVAQAASVLSKALVCLGDIARYREQYRAPLKVPAHVPESKKRLYEHRPNYSRARALYFAAHALAPHEGNASHQLAILAGYEGDTLASVAWYLRALCVRAPFDTAGENLAGVLTKALTHPQARAAIEAAVSTVVVEGEHEQDEREESEPLRVRIERFKRDLVLLHALWREGSAPASQTLSLSAHTARLFARLVAARALPEELIVRVGVLAQGAVWVGRMGPALPAVAPASSVADAGDAEKGAKGGGAEEKDKERGRRRTKHKPAPIPAAPGTPAQAPRRHAVQQDPAHLAHLLALHTALLAVGVRELGEVDMYAQPQAPAPAPAPALPALGKGRRGRGAARGGPATVVTVGDVRSAETATSAKPELAERISAEFRRTLPALRVGSKWVIANWAWVCAAAGGGGVTDDAARAKQNGNGKMEAEKEHSEEELELSAQLVRFWAVYAEFLRRLARTFPVALLPALSLPVARQEFGGADAAGQDDVAVPGETVEVELELEEDLDMRGWLPLRGLMGGPCSLPSYDDDATKEMVIAGGQQGTLERRTVGLKEEVHPNVEQLMRIGDLLRDGRRIVELEGSPLALYGGQFVVKGVEAAKPVASAPVSAAREDPSTLAGSVRPGAPQTPVRALAAKSVAGLSPSDKLASIRDSRLAMHDIEEDAMTEKTSRTDDDILHDAFSFLNKEGTLEESDEDEIVWDLRDAPVSPTVPTARTSPRTPLRPPPIGPPSRTTPSLAPAPLPPIGPPSRTTPSLAPAPPPPIGPPSRTTPSLAPAPPPLSPVRPLRSVSPGTQIPPTTALDLLNNVLSKAPKPVPSALPGESLLFGSRSATSPAQSIWSASRAEQGLMFSSGGGAIGQHPLQHQHQQAAQYHGLGQPAGLSQYVGEHTAHQNFASQDLSTRSTVWASSYPTANEHNAPASLAHPPVGPAIHPHHRRVVSSSMAAAQLFPSGSDPYGYGPPVPAAQYAGGHGVTPAHEQPGVFYATSPAAVAGQGFAAQSQGQSYHGHGRHTSLSVPGPRSAFHGQAVTPMSQLWGNVG</sequence>
<dbReference type="AlphaFoldDB" id="A0AAD6US94"/>
<evidence type="ECO:0000256" key="1">
    <source>
        <dbReference type="SAM" id="MobiDB-lite"/>
    </source>
</evidence>
<evidence type="ECO:0000259" key="3">
    <source>
        <dbReference type="Pfam" id="PF10374"/>
    </source>
</evidence>
<keyword evidence="5" id="KW-1185">Reference proteome</keyword>
<evidence type="ECO:0000313" key="4">
    <source>
        <dbReference type="EMBL" id="KAJ7192466.1"/>
    </source>
</evidence>
<dbReference type="InterPro" id="IPR018834">
    <property type="entry name" value="DNA/RNA-bd_Est1-type"/>
</dbReference>
<accession>A0AAD6US94</accession>
<evidence type="ECO:0000313" key="5">
    <source>
        <dbReference type="Proteomes" id="UP001219525"/>
    </source>
</evidence>
<dbReference type="InterPro" id="IPR011990">
    <property type="entry name" value="TPR-like_helical_dom_sf"/>
</dbReference>
<dbReference type="EMBL" id="JARJCW010000120">
    <property type="protein sequence ID" value="KAJ7192466.1"/>
    <property type="molecule type" value="Genomic_DNA"/>
</dbReference>
<protein>
    <recommendedName>
        <fullName evidence="6">DNA/RNA-binding domain-containing protein</fullName>
    </recommendedName>
</protein>
<evidence type="ECO:0008006" key="6">
    <source>
        <dbReference type="Google" id="ProtNLM"/>
    </source>
</evidence>
<feature type="compositionally biased region" description="Basic and acidic residues" evidence="1">
    <location>
        <begin position="409"/>
        <end position="426"/>
    </location>
</feature>
<dbReference type="PANTHER" id="PTHR15696">
    <property type="entry name" value="SMG-7 SUPPRESSOR WITH MORPHOLOGICAL EFFECT ON GENITALIA PROTEIN 7"/>
    <property type="match status" value="1"/>
</dbReference>
<dbReference type="InterPro" id="IPR019458">
    <property type="entry name" value="Est1-like_N"/>
</dbReference>
<feature type="domain" description="DNA/RNA-binding" evidence="2">
    <location>
        <begin position="226"/>
        <end position="295"/>
    </location>
</feature>